<gene>
    <name evidence="1" type="ORF">FCL40_17895</name>
</gene>
<dbReference type="InterPro" id="IPR011330">
    <property type="entry name" value="Glyco_hydro/deAcase_b/a-brl"/>
</dbReference>
<proteinExistence type="predicted"/>
<protein>
    <recommendedName>
        <fullName evidence="3">Polysaccharide deacetylase</fullName>
    </recommendedName>
</protein>
<dbReference type="RefSeq" id="WP_136854636.1">
    <property type="nucleotide sequence ID" value="NZ_SWCI01000021.1"/>
</dbReference>
<keyword evidence="2" id="KW-1185">Reference proteome</keyword>
<dbReference type="EMBL" id="SWCI01000021">
    <property type="protein sequence ID" value="TKB46466.1"/>
    <property type="molecule type" value="Genomic_DNA"/>
</dbReference>
<reference evidence="1 2" key="1">
    <citation type="submission" date="2019-04" db="EMBL/GenBank/DDBJ databases">
        <authorList>
            <person name="Hwang J.C."/>
        </authorList>
    </citation>
    <scope>NUCLEOTIDE SEQUENCE [LARGE SCALE GENOMIC DNA]</scope>
    <source>
        <strain evidence="1 2">IMCC35001</strain>
    </source>
</reference>
<evidence type="ECO:0008006" key="3">
    <source>
        <dbReference type="Google" id="ProtNLM"/>
    </source>
</evidence>
<dbReference type="Proteomes" id="UP000305674">
    <property type="component" value="Unassembled WGS sequence"/>
</dbReference>
<sequence>MFTFRQWKEFCEEVISHQNDRASFSRADELLIDNSLSPKIVIKHDVEANIDLAKKTAEIESDLGIRSTYYVHSFFLDSKDDADTLRYIQSLGHEIGYHYDVLDIYDGNYDEAEKAFANDLKRFEREGIKVSTICPHGNPLKKRDGWNSNKDFFKDSSIRSRFSHLFDIVNDIKVTKYENNSYISDAGYQLKLIGNVRDNDKKGVLGDKVIGKEELLDILNSSELTIISVHTHRLSNKYLDLFFKKKLFFTARIVATKLRRVPVFSLLMNKMFTLSKRF</sequence>
<name>A0A4U1B7A2_9GAMM</name>
<dbReference type="OrthoDB" id="9788208at2"/>
<evidence type="ECO:0000313" key="2">
    <source>
        <dbReference type="Proteomes" id="UP000305674"/>
    </source>
</evidence>
<dbReference type="GO" id="GO:0005975">
    <property type="term" value="P:carbohydrate metabolic process"/>
    <property type="evidence" value="ECO:0007669"/>
    <property type="project" value="InterPro"/>
</dbReference>
<organism evidence="1 2">
    <name type="scientific">Ferrimonas sediminicola</name>
    <dbReference type="NCBI Taxonomy" id="2569538"/>
    <lineage>
        <taxon>Bacteria</taxon>
        <taxon>Pseudomonadati</taxon>
        <taxon>Pseudomonadota</taxon>
        <taxon>Gammaproteobacteria</taxon>
        <taxon>Alteromonadales</taxon>
        <taxon>Ferrimonadaceae</taxon>
        <taxon>Ferrimonas</taxon>
    </lineage>
</organism>
<dbReference type="AlphaFoldDB" id="A0A4U1B7A2"/>
<comment type="caution">
    <text evidence="1">The sequence shown here is derived from an EMBL/GenBank/DDBJ whole genome shotgun (WGS) entry which is preliminary data.</text>
</comment>
<evidence type="ECO:0000313" key="1">
    <source>
        <dbReference type="EMBL" id="TKB46466.1"/>
    </source>
</evidence>
<dbReference type="SUPFAM" id="SSF88713">
    <property type="entry name" value="Glycoside hydrolase/deacetylase"/>
    <property type="match status" value="1"/>
</dbReference>
<accession>A0A4U1B7A2</accession>